<feature type="compositionally biased region" description="Acidic residues" evidence="7">
    <location>
        <begin position="437"/>
        <end position="461"/>
    </location>
</feature>
<keyword evidence="3" id="KW-0862">Zinc</keyword>
<dbReference type="Pfam" id="PF04438">
    <property type="entry name" value="zf-HIT"/>
    <property type="match status" value="1"/>
</dbReference>
<dbReference type="GO" id="GO:0070761">
    <property type="term" value="C:pre-snoRNP complex"/>
    <property type="evidence" value="ECO:0007669"/>
    <property type="project" value="TreeGrafter"/>
</dbReference>
<dbReference type="GO" id="GO:0000463">
    <property type="term" value="P:maturation of LSU-rRNA from tricistronic rRNA transcript (SSU-rRNA, 5.8S rRNA, LSU-rRNA)"/>
    <property type="evidence" value="ECO:0007669"/>
    <property type="project" value="TreeGrafter"/>
</dbReference>
<comment type="function">
    <text evidence="4">Required for box C/D snoRNAs accumulation involved in snoRNA processing, snoRNA transport to the nucleolus and ribosome biogenesis.</text>
</comment>
<feature type="region of interest" description="Disordered" evidence="7">
    <location>
        <begin position="344"/>
        <end position="416"/>
    </location>
</feature>
<evidence type="ECO:0000256" key="7">
    <source>
        <dbReference type="SAM" id="MobiDB-lite"/>
    </source>
</evidence>
<protein>
    <recommendedName>
        <fullName evidence="8">HIT-type domain-containing protein</fullName>
    </recommendedName>
</protein>
<feature type="domain" description="HIT-type" evidence="8">
    <location>
        <begin position="43"/>
        <end position="77"/>
    </location>
</feature>
<evidence type="ECO:0000313" key="10">
    <source>
        <dbReference type="Proteomes" id="UP000807306"/>
    </source>
</evidence>
<dbReference type="InterPro" id="IPR051639">
    <property type="entry name" value="BCD1"/>
</dbReference>
<dbReference type="PANTHER" id="PTHR13483:SF11">
    <property type="entry name" value="ZINC FINGER HIT DOMAIN-CONTAINING PROTEIN 3"/>
    <property type="match status" value="1"/>
</dbReference>
<sequence length="461" mass="51428">METKPAKRLQLPTKPDFTEHSDVLSTELSSEPLVASSSTQLLCGSCNLLPAKYTCPGCRIRTCSLPCSKRHKENTGCTGKRNRAVYVPMNEYTYGRMVDDYAYLEEVGRKVGEWGDEIVKGGYTNPGTTGAGGGGNYKGRMRGRGRGRGVFHGGQGQSRRDVLKLELEEMKIDMDLLPQGMEKRKLNQSTWDPKTRTGYLTIEFKIYKPKDSFAPASMSADPPFTLLTHRNTIDKGLLTSLRNCLNGLGSKSKNQSSAYPDWVRRLVFSSDDGNGAEDFTNPHFIVLTRFDHLNSSNFEKPKYAYQVLDPTQPLSITLQHTHFVEYPTIEVWEELDKTIVDKEGNLQQEEESQRPKRRKMNVKAGKKAISGLIGAYGSSSEDEEKIPEDESESHQQNGLAALGDYSGSEDEKEIEPAALLELMRKAQAGGDSWALEGNEDEVVDWGDIDGEENEEETDSEQ</sequence>
<evidence type="ECO:0000256" key="6">
    <source>
        <dbReference type="PROSITE-ProRule" id="PRU00453"/>
    </source>
</evidence>
<dbReference type="Gene3D" id="3.30.60.190">
    <property type="match status" value="1"/>
</dbReference>
<dbReference type="InterPro" id="IPR007529">
    <property type="entry name" value="Znf_HIT"/>
</dbReference>
<evidence type="ECO:0000256" key="4">
    <source>
        <dbReference type="ARBA" id="ARBA00049598"/>
    </source>
</evidence>
<gene>
    <name evidence="9" type="ORF">CPB83DRAFT_843172</name>
</gene>
<feature type="region of interest" description="Disordered" evidence="7">
    <location>
        <begin position="431"/>
        <end position="461"/>
    </location>
</feature>
<dbReference type="EMBL" id="MU157825">
    <property type="protein sequence ID" value="KAF9534931.1"/>
    <property type="molecule type" value="Genomic_DNA"/>
</dbReference>
<evidence type="ECO:0000256" key="5">
    <source>
        <dbReference type="ARBA" id="ARBA00049654"/>
    </source>
</evidence>
<dbReference type="CDD" id="cd23023">
    <property type="entry name" value="zf-HIT_BCD1"/>
    <property type="match status" value="1"/>
</dbReference>
<keyword evidence="10" id="KW-1185">Reference proteome</keyword>
<evidence type="ECO:0000256" key="2">
    <source>
        <dbReference type="ARBA" id="ARBA00022771"/>
    </source>
</evidence>
<keyword evidence="1" id="KW-0479">Metal-binding</keyword>
<dbReference type="PANTHER" id="PTHR13483">
    <property type="entry name" value="BOX C_D SNORNA PROTEIN 1-RELATED"/>
    <property type="match status" value="1"/>
</dbReference>
<organism evidence="9 10">
    <name type="scientific">Crepidotus variabilis</name>
    <dbReference type="NCBI Taxonomy" id="179855"/>
    <lineage>
        <taxon>Eukaryota</taxon>
        <taxon>Fungi</taxon>
        <taxon>Dikarya</taxon>
        <taxon>Basidiomycota</taxon>
        <taxon>Agaricomycotina</taxon>
        <taxon>Agaricomycetes</taxon>
        <taxon>Agaricomycetidae</taxon>
        <taxon>Agaricales</taxon>
        <taxon>Agaricineae</taxon>
        <taxon>Crepidotaceae</taxon>
        <taxon>Crepidotus</taxon>
    </lineage>
</organism>
<name>A0A9P6JVX1_9AGAR</name>
<dbReference type="Pfam" id="PF25790">
    <property type="entry name" value="BCD1"/>
    <property type="match status" value="1"/>
</dbReference>
<evidence type="ECO:0000256" key="3">
    <source>
        <dbReference type="ARBA" id="ARBA00022833"/>
    </source>
</evidence>
<dbReference type="OrthoDB" id="272357at2759"/>
<evidence type="ECO:0000313" key="9">
    <source>
        <dbReference type="EMBL" id="KAF9534931.1"/>
    </source>
</evidence>
<comment type="similarity">
    <text evidence="5">Belongs to the BCD1 family.</text>
</comment>
<dbReference type="AlphaFoldDB" id="A0A9P6JVX1"/>
<evidence type="ECO:0000256" key="1">
    <source>
        <dbReference type="ARBA" id="ARBA00022723"/>
    </source>
</evidence>
<dbReference type="SUPFAM" id="SSF144232">
    <property type="entry name" value="HIT/MYND zinc finger-like"/>
    <property type="match status" value="1"/>
</dbReference>
<dbReference type="Proteomes" id="UP000807306">
    <property type="component" value="Unassembled WGS sequence"/>
</dbReference>
<evidence type="ECO:0000259" key="8">
    <source>
        <dbReference type="PROSITE" id="PS51083"/>
    </source>
</evidence>
<dbReference type="PROSITE" id="PS51083">
    <property type="entry name" value="ZF_HIT"/>
    <property type="match status" value="1"/>
</dbReference>
<comment type="caution">
    <text evidence="9">The sequence shown here is derived from an EMBL/GenBank/DDBJ whole genome shotgun (WGS) entry which is preliminary data.</text>
</comment>
<proteinExistence type="inferred from homology"/>
<dbReference type="InterPro" id="IPR057721">
    <property type="entry name" value="BCD1_alpha/beta"/>
</dbReference>
<feature type="compositionally biased region" description="Basic residues" evidence="7">
    <location>
        <begin position="355"/>
        <end position="366"/>
    </location>
</feature>
<dbReference type="GO" id="GO:0008270">
    <property type="term" value="F:zinc ion binding"/>
    <property type="evidence" value="ECO:0007669"/>
    <property type="project" value="UniProtKB-UniRule"/>
</dbReference>
<dbReference type="GO" id="GO:0048254">
    <property type="term" value="P:snoRNA localization"/>
    <property type="evidence" value="ECO:0007669"/>
    <property type="project" value="TreeGrafter"/>
</dbReference>
<keyword evidence="2 6" id="KW-0863">Zinc-finger</keyword>
<feature type="compositionally biased region" description="Acidic residues" evidence="7">
    <location>
        <begin position="380"/>
        <end position="391"/>
    </location>
</feature>
<dbReference type="GO" id="GO:0005634">
    <property type="term" value="C:nucleus"/>
    <property type="evidence" value="ECO:0007669"/>
    <property type="project" value="TreeGrafter"/>
</dbReference>
<accession>A0A9P6JVX1</accession>
<dbReference type="GO" id="GO:0000492">
    <property type="term" value="P:box C/D snoRNP assembly"/>
    <property type="evidence" value="ECO:0007669"/>
    <property type="project" value="TreeGrafter"/>
</dbReference>
<reference evidence="9" key="1">
    <citation type="submission" date="2020-11" db="EMBL/GenBank/DDBJ databases">
        <authorList>
            <consortium name="DOE Joint Genome Institute"/>
            <person name="Ahrendt S."/>
            <person name="Riley R."/>
            <person name="Andreopoulos W."/>
            <person name="Labutti K."/>
            <person name="Pangilinan J."/>
            <person name="Ruiz-Duenas F.J."/>
            <person name="Barrasa J.M."/>
            <person name="Sanchez-Garcia M."/>
            <person name="Camarero S."/>
            <person name="Miyauchi S."/>
            <person name="Serrano A."/>
            <person name="Linde D."/>
            <person name="Babiker R."/>
            <person name="Drula E."/>
            <person name="Ayuso-Fernandez I."/>
            <person name="Pacheco R."/>
            <person name="Padilla G."/>
            <person name="Ferreira P."/>
            <person name="Barriuso J."/>
            <person name="Kellner H."/>
            <person name="Castanera R."/>
            <person name="Alfaro M."/>
            <person name="Ramirez L."/>
            <person name="Pisabarro A.G."/>
            <person name="Kuo A."/>
            <person name="Tritt A."/>
            <person name="Lipzen A."/>
            <person name="He G."/>
            <person name="Yan M."/>
            <person name="Ng V."/>
            <person name="Cullen D."/>
            <person name="Martin F."/>
            <person name="Rosso M.-N."/>
            <person name="Henrissat B."/>
            <person name="Hibbett D."/>
            <person name="Martinez A.T."/>
            <person name="Grigoriev I.V."/>
        </authorList>
    </citation>
    <scope>NUCLEOTIDE SEQUENCE</scope>
    <source>
        <strain evidence="9">CBS 506.95</strain>
    </source>
</reference>